<dbReference type="Proteomes" id="UP001589654">
    <property type="component" value="Unassembled WGS sequence"/>
</dbReference>
<organism evidence="1 2">
    <name type="scientific">Echinicola jeungdonensis</name>
    <dbReference type="NCBI Taxonomy" id="709343"/>
    <lineage>
        <taxon>Bacteria</taxon>
        <taxon>Pseudomonadati</taxon>
        <taxon>Bacteroidota</taxon>
        <taxon>Cytophagia</taxon>
        <taxon>Cytophagales</taxon>
        <taxon>Cyclobacteriaceae</taxon>
        <taxon>Echinicola</taxon>
    </lineage>
</organism>
<evidence type="ECO:0000313" key="1">
    <source>
        <dbReference type="EMBL" id="MFB9210939.1"/>
    </source>
</evidence>
<reference evidence="1 2" key="1">
    <citation type="submission" date="2024-09" db="EMBL/GenBank/DDBJ databases">
        <authorList>
            <person name="Sun Q."/>
            <person name="Mori K."/>
        </authorList>
    </citation>
    <scope>NUCLEOTIDE SEQUENCE [LARGE SCALE GENOMIC DNA]</scope>
    <source>
        <strain evidence="1 2">CECT 7682</strain>
    </source>
</reference>
<evidence type="ECO:0000313" key="2">
    <source>
        <dbReference type="Proteomes" id="UP001589654"/>
    </source>
</evidence>
<protein>
    <submittedName>
        <fullName evidence="1">Uncharacterized protein</fullName>
    </submittedName>
</protein>
<gene>
    <name evidence="1" type="ORF">ACFFUR_03910</name>
</gene>
<sequence>MKQSLLEKYIEFHPDFISELEQLSKTNKEKFICGFKKEKDKTNFLSRISELRFAEFLERESINYE</sequence>
<proteinExistence type="predicted"/>
<comment type="caution">
    <text evidence="1">The sequence shown here is derived from an EMBL/GenBank/DDBJ whole genome shotgun (WGS) entry which is preliminary data.</text>
</comment>
<dbReference type="RefSeq" id="WP_290246660.1">
    <property type="nucleotide sequence ID" value="NZ_JAUFQT010000001.1"/>
</dbReference>
<keyword evidence="2" id="KW-1185">Reference proteome</keyword>
<accession>A0ABV5J296</accession>
<dbReference type="EMBL" id="JBHMEW010000028">
    <property type="protein sequence ID" value="MFB9210939.1"/>
    <property type="molecule type" value="Genomic_DNA"/>
</dbReference>
<name>A0ABV5J296_9BACT</name>